<dbReference type="EMBL" id="VWRR01000004">
    <property type="protein sequence ID" value="KAF6004300.1"/>
    <property type="molecule type" value="Genomic_DNA"/>
</dbReference>
<protein>
    <submittedName>
        <fullName evidence="2">Uncharacterized protein</fullName>
    </submittedName>
</protein>
<sequence>MKFSPVRDAEVEEDTAGRLRSTSPSTQRKRQRQGTVAADLKEKLASSASKRDEPQVGHGSSFLSLQVEAAVENSELERLEEQLEWASVTSEGPSSLSNTLTAIERLVSERPDGLVTPREGLALLRAVWQGIMARTSCTRDWRTRARAMRLLSAVLPVDDRSHVNLRGSHACEGRWWYWLQLARRNEYAMVAHSNQAPRIILSGNAASPDADAAEASSAATTSRRANKVANTPKVVSSSGSRTRLGPEVELGSELERPVEAQISIGPRSLSTFWSLLRLLATGASIDESQALQLYRAFLVHEGTENDDDKVDTFRRRCVRTWCVASKSLIQTYGWTEACAMGALDPALCLHLEMDPLFRVLLLLRMWMFSLRFDSPSWSELQELIWSQLGTILEPRSLFVLRHIRFDEEYRWMPWKRQGCPRFERMPRETHDDQVDNSVHACASNDEKHFPHLSWLNHDVDSTGSTGSLAGSVQGLKHARVEHATPFLDAASETWFLCRYTREYHLEWLLDATDQPLALDTFLRRRLTERATAS</sequence>
<proteinExistence type="predicted"/>
<accession>A0A7J7INK5</accession>
<dbReference type="Proteomes" id="UP000530660">
    <property type="component" value="Unassembled WGS sequence"/>
</dbReference>
<dbReference type="OrthoDB" id="10582596at2759"/>
<reference evidence="2 3" key="1">
    <citation type="journal article" date="2020" name="J. Phycol.">
        <title>Comparative genome analysis reveals Cyanidiococcus gen. nov., a new extremophilic red algal genus sister to Cyanidioschyzon (Cyanidioschyzonaceae, Rhodophyta).</title>
        <authorList>
            <person name="Liu S.-L."/>
            <person name="Chiang Y.-R."/>
            <person name="Yoon H.S."/>
            <person name="Fu H.-Y."/>
        </authorList>
    </citation>
    <scope>NUCLEOTIDE SEQUENCE [LARGE SCALE GENOMIC DNA]</scope>
    <source>
        <strain evidence="2 3">THAL066</strain>
    </source>
</reference>
<keyword evidence="3" id="KW-1185">Reference proteome</keyword>
<evidence type="ECO:0000256" key="1">
    <source>
        <dbReference type="SAM" id="MobiDB-lite"/>
    </source>
</evidence>
<evidence type="ECO:0000313" key="3">
    <source>
        <dbReference type="Proteomes" id="UP000530660"/>
    </source>
</evidence>
<feature type="compositionally biased region" description="Low complexity" evidence="1">
    <location>
        <begin position="212"/>
        <end position="223"/>
    </location>
</feature>
<dbReference type="AlphaFoldDB" id="A0A7J7INK5"/>
<feature type="region of interest" description="Disordered" evidence="1">
    <location>
        <begin position="212"/>
        <end position="250"/>
    </location>
</feature>
<evidence type="ECO:0000313" key="2">
    <source>
        <dbReference type="EMBL" id="KAF6004300.1"/>
    </source>
</evidence>
<comment type="caution">
    <text evidence="2">The sequence shown here is derived from an EMBL/GenBank/DDBJ whole genome shotgun (WGS) entry which is preliminary data.</text>
</comment>
<name>A0A7J7INK5_9RHOD</name>
<organism evidence="2 3">
    <name type="scientific">Cyanidiococcus yangmingshanensis</name>
    <dbReference type="NCBI Taxonomy" id="2690220"/>
    <lineage>
        <taxon>Eukaryota</taxon>
        <taxon>Rhodophyta</taxon>
        <taxon>Bangiophyceae</taxon>
        <taxon>Cyanidiales</taxon>
        <taxon>Cyanidiaceae</taxon>
        <taxon>Cyanidiococcus</taxon>
    </lineage>
</organism>
<gene>
    <name evidence="2" type="ORF">F1559_004805</name>
</gene>
<feature type="region of interest" description="Disordered" evidence="1">
    <location>
        <begin position="1"/>
        <end position="38"/>
    </location>
</feature>